<comment type="caution">
    <text evidence="6">The sequence shown here is derived from an EMBL/GenBank/DDBJ whole genome shotgun (WGS) entry which is preliminary data.</text>
</comment>
<organism evidence="6 7">
    <name type="scientific">Enterovibrio norvegicus</name>
    <dbReference type="NCBI Taxonomy" id="188144"/>
    <lineage>
        <taxon>Bacteria</taxon>
        <taxon>Pseudomonadati</taxon>
        <taxon>Pseudomonadota</taxon>
        <taxon>Gammaproteobacteria</taxon>
        <taxon>Vibrionales</taxon>
        <taxon>Vibrionaceae</taxon>
        <taxon>Enterovibrio</taxon>
    </lineage>
</organism>
<keyword evidence="7" id="KW-1185">Reference proteome</keyword>
<keyword evidence="6" id="KW-0282">Flagellum</keyword>
<keyword evidence="4 5" id="KW-0975">Bacterial flagellum</keyword>
<name>A0ABV4L4M1_9GAMM</name>
<evidence type="ECO:0000256" key="2">
    <source>
        <dbReference type="ARBA" id="ARBA00009272"/>
    </source>
</evidence>
<dbReference type="HAMAP" id="MF_00724">
    <property type="entry name" value="FliE"/>
    <property type="match status" value="1"/>
</dbReference>
<dbReference type="PANTHER" id="PTHR34653">
    <property type="match status" value="1"/>
</dbReference>
<comment type="subcellular location">
    <subcellularLocation>
        <location evidence="1 5">Bacterial flagellum basal body</location>
    </subcellularLocation>
</comment>
<comment type="similarity">
    <text evidence="2 5">Belongs to the FliE family.</text>
</comment>
<evidence type="ECO:0000256" key="5">
    <source>
        <dbReference type="HAMAP-Rule" id="MF_00724"/>
    </source>
</evidence>
<evidence type="ECO:0000313" key="7">
    <source>
        <dbReference type="Proteomes" id="UP001569154"/>
    </source>
</evidence>
<evidence type="ECO:0000256" key="1">
    <source>
        <dbReference type="ARBA" id="ARBA00004117"/>
    </source>
</evidence>
<keyword evidence="6" id="KW-0969">Cilium</keyword>
<dbReference type="PRINTS" id="PR01006">
    <property type="entry name" value="FLGHOOKFLIE"/>
</dbReference>
<keyword evidence="6" id="KW-0966">Cell projection</keyword>
<dbReference type="InterPro" id="IPR001624">
    <property type="entry name" value="FliE"/>
</dbReference>
<proteinExistence type="inferred from homology"/>
<evidence type="ECO:0000313" key="6">
    <source>
        <dbReference type="EMBL" id="MEZ8082565.1"/>
    </source>
</evidence>
<accession>A0ABV4L4M1</accession>
<dbReference type="Pfam" id="PF02049">
    <property type="entry name" value="FliE"/>
    <property type="match status" value="1"/>
</dbReference>
<dbReference type="Proteomes" id="UP001569154">
    <property type="component" value="Unassembled WGS sequence"/>
</dbReference>
<dbReference type="PANTHER" id="PTHR34653:SF1">
    <property type="entry name" value="FLAGELLAR HOOK-BASAL BODY COMPLEX PROTEIN FLIE"/>
    <property type="match status" value="1"/>
</dbReference>
<evidence type="ECO:0000256" key="4">
    <source>
        <dbReference type="ARBA" id="ARBA00023143"/>
    </source>
</evidence>
<evidence type="ECO:0000256" key="3">
    <source>
        <dbReference type="ARBA" id="ARBA00018024"/>
    </source>
</evidence>
<sequence length="88" mass="10028">MKVEAISQDLLGAFQVQQLATPPQNMVGDFSTHLESIDNRIMSVAKGEQVELHELMIDIERAKLSLEYSVSMRDKMIDAYKEVTRMQV</sequence>
<gene>
    <name evidence="5" type="primary">fliE</name>
    <name evidence="6" type="ORF">ACED35_15705</name>
</gene>
<dbReference type="RefSeq" id="WP_017013021.1">
    <property type="nucleotide sequence ID" value="NZ_AJYG02000064.1"/>
</dbReference>
<protein>
    <recommendedName>
        <fullName evidence="3 5">Flagellar hook-basal body complex protein FliE</fullName>
    </recommendedName>
</protein>
<reference evidence="6 7" key="1">
    <citation type="submission" date="2024-06" db="EMBL/GenBank/DDBJ databases">
        <authorList>
            <person name="Steensen K."/>
            <person name="Seneca J."/>
            <person name="Bartlau N."/>
            <person name="Yu A.X."/>
            <person name="Polz M.F."/>
        </authorList>
    </citation>
    <scope>NUCLEOTIDE SEQUENCE [LARGE SCALE GENOMIC DNA]</scope>
    <source>
        <strain evidence="6 7">1F260</strain>
    </source>
</reference>
<dbReference type="EMBL" id="JBGONM010000038">
    <property type="protein sequence ID" value="MEZ8082565.1"/>
    <property type="molecule type" value="Genomic_DNA"/>
</dbReference>